<evidence type="ECO:0000256" key="4">
    <source>
        <dbReference type="ARBA" id="ARBA00008684"/>
    </source>
</evidence>
<dbReference type="EC" id="2.7.11.1" evidence="5"/>
<dbReference type="InterPro" id="IPR008271">
    <property type="entry name" value="Ser/Thr_kinase_AS"/>
</dbReference>
<keyword evidence="15" id="KW-0418">Kinase</keyword>
<keyword evidence="12 28" id="KW-0732">Signal</keyword>
<dbReference type="Gene3D" id="3.80.10.10">
    <property type="entry name" value="Ribonuclease Inhibitor"/>
    <property type="match status" value="2"/>
</dbReference>
<evidence type="ECO:0000256" key="9">
    <source>
        <dbReference type="ARBA" id="ARBA00022614"/>
    </source>
</evidence>
<dbReference type="InterPro" id="IPR011009">
    <property type="entry name" value="Kinase-like_dom_sf"/>
</dbReference>
<evidence type="ECO:0000256" key="26">
    <source>
        <dbReference type="PROSITE-ProRule" id="PRU10141"/>
    </source>
</evidence>
<evidence type="ECO:0000256" key="7">
    <source>
        <dbReference type="ARBA" id="ARBA00022527"/>
    </source>
</evidence>
<evidence type="ECO:0000256" key="22">
    <source>
        <dbReference type="ARBA" id="ARBA00048679"/>
    </source>
</evidence>
<keyword evidence="10" id="KW-0808">Transferase</keyword>
<feature type="binding site" evidence="26">
    <location>
        <position position="730"/>
    </location>
    <ligand>
        <name>ATP</name>
        <dbReference type="ChEBI" id="CHEBI:30616"/>
    </ligand>
</feature>
<evidence type="ECO:0000313" key="31">
    <source>
        <dbReference type="Proteomes" id="UP001054889"/>
    </source>
</evidence>
<accession>A0AAV5EW60</accession>
<dbReference type="InterPro" id="IPR055414">
    <property type="entry name" value="LRR_R13L4/SHOC2-like"/>
</dbReference>
<evidence type="ECO:0000256" key="12">
    <source>
        <dbReference type="ARBA" id="ARBA00022729"/>
    </source>
</evidence>
<keyword evidence="14 26" id="KW-0547">Nucleotide-binding</keyword>
<dbReference type="Proteomes" id="UP001054889">
    <property type="component" value="Unassembled WGS sequence"/>
</dbReference>
<comment type="function">
    <text evidence="24">The processed protein kinase Xa21 chain released by protein cleavage after X.oryzae pv. oryzae protein Ax21 detection translocates into the nucleus where it can bind and regulate WRKY62, a transcription factor. Confers resistance to the bacterial pathogen X.oryzae pv. oryzae (Xoo).</text>
</comment>
<evidence type="ECO:0000313" key="30">
    <source>
        <dbReference type="EMBL" id="GJN27594.1"/>
    </source>
</evidence>
<keyword evidence="19" id="KW-0675">Receptor</keyword>
<protein>
    <recommendedName>
        <fullName evidence="25">Receptor kinase-like protein Xa21</fullName>
        <ecNumber evidence="5">2.7.11.1</ecNumber>
    </recommendedName>
</protein>
<dbReference type="PANTHER" id="PTHR27008:SF591">
    <property type="entry name" value="OS12G0498650 PROTEIN"/>
    <property type="match status" value="1"/>
</dbReference>
<keyword evidence="17 27" id="KW-1133">Transmembrane helix</keyword>
<evidence type="ECO:0000256" key="15">
    <source>
        <dbReference type="ARBA" id="ARBA00022777"/>
    </source>
</evidence>
<dbReference type="FunFam" id="3.80.10.10:FF:000041">
    <property type="entry name" value="LRR receptor-like serine/threonine-protein kinase ERECTA"/>
    <property type="match status" value="1"/>
</dbReference>
<evidence type="ECO:0000256" key="13">
    <source>
        <dbReference type="ARBA" id="ARBA00022737"/>
    </source>
</evidence>
<dbReference type="SMART" id="SM00220">
    <property type="entry name" value="S_TKc"/>
    <property type="match status" value="1"/>
</dbReference>
<dbReference type="FunFam" id="3.30.200.20:FF:000432">
    <property type="entry name" value="LRR receptor-like serine/threonine-protein kinase EFR"/>
    <property type="match status" value="1"/>
</dbReference>
<dbReference type="PROSITE" id="PS50011">
    <property type="entry name" value="PROTEIN_KINASE_DOM"/>
    <property type="match status" value="1"/>
</dbReference>
<evidence type="ECO:0000256" key="17">
    <source>
        <dbReference type="ARBA" id="ARBA00022989"/>
    </source>
</evidence>
<dbReference type="PANTHER" id="PTHR27008">
    <property type="entry name" value="OS04G0122200 PROTEIN"/>
    <property type="match status" value="1"/>
</dbReference>
<dbReference type="FunFam" id="3.80.10.10:FF:000400">
    <property type="entry name" value="Nuclear pore complex protein NUP107"/>
    <property type="match status" value="1"/>
</dbReference>
<dbReference type="PROSITE" id="PS00108">
    <property type="entry name" value="PROTEIN_KINASE_ST"/>
    <property type="match status" value="1"/>
</dbReference>
<keyword evidence="18 27" id="KW-0472">Membrane</keyword>
<feature type="domain" description="Protein kinase" evidence="29">
    <location>
        <begin position="699"/>
        <end position="1008"/>
    </location>
</feature>
<dbReference type="SUPFAM" id="SSF52058">
    <property type="entry name" value="L domain-like"/>
    <property type="match status" value="1"/>
</dbReference>
<dbReference type="FunFam" id="3.80.10.10:FF:000288">
    <property type="entry name" value="LRR receptor-like serine/threonine-protein kinase EFR"/>
    <property type="match status" value="1"/>
</dbReference>
<dbReference type="SUPFAM" id="SSF56112">
    <property type="entry name" value="Protein kinase-like (PK-like)"/>
    <property type="match status" value="1"/>
</dbReference>
<dbReference type="GO" id="GO:0004674">
    <property type="term" value="F:protein serine/threonine kinase activity"/>
    <property type="evidence" value="ECO:0007669"/>
    <property type="project" value="UniProtKB-KW"/>
</dbReference>
<dbReference type="InterPro" id="IPR003591">
    <property type="entry name" value="Leu-rich_rpt_typical-subtyp"/>
</dbReference>
<evidence type="ECO:0000256" key="3">
    <source>
        <dbReference type="ARBA" id="ARBA00004479"/>
    </source>
</evidence>
<dbReference type="InterPro" id="IPR001245">
    <property type="entry name" value="Ser-Thr/Tyr_kinase_cat_dom"/>
</dbReference>
<feature type="transmembrane region" description="Helical" evidence="27">
    <location>
        <begin position="640"/>
        <end position="664"/>
    </location>
</feature>
<evidence type="ECO:0000259" key="29">
    <source>
        <dbReference type="PROSITE" id="PS50011"/>
    </source>
</evidence>
<dbReference type="SUPFAM" id="SSF52047">
    <property type="entry name" value="RNI-like"/>
    <property type="match status" value="1"/>
</dbReference>
<dbReference type="AlphaFoldDB" id="A0AAV5EW60"/>
<dbReference type="FunFam" id="1.10.510.10:FF:000358">
    <property type="entry name" value="Putative leucine-rich repeat receptor-like serine/threonine-protein kinase"/>
    <property type="match status" value="1"/>
</dbReference>
<keyword evidence="20" id="KW-0325">Glycoprotein</keyword>
<dbReference type="InterPro" id="IPR032675">
    <property type="entry name" value="LRR_dom_sf"/>
</dbReference>
<dbReference type="Gene3D" id="1.10.510.10">
    <property type="entry name" value="Transferase(Phosphotransferase) domain 1"/>
    <property type="match status" value="1"/>
</dbReference>
<comment type="subcellular location">
    <subcellularLocation>
        <location evidence="1">Cell membrane</location>
        <topology evidence="1">Single-pass membrane protein</topology>
    </subcellularLocation>
    <subcellularLocation>
        <location evidence="2">Endoplasmic reticulum membrane</location>
        <topology evidence="2">Single-pass membrane protein</topology>
    </subcellularLocation>
    <subcellularLocation>
        <location evidence="3">Membrane</location>
        <topology evidence="3">Single-pass type I membrane protein</topology>
    </subcellularLocation>
</comment>
<feature type="signal peptide" evidence="28">
    <location>
        <begin position="1"/>
        <end position="19"/>
    </location>
</feature>
<evidence type="ECO:0000256" key="8">
    <source>
        <dbReference type="ARBA" id="ARBA00022553"/>
    </source>
</evidence>
<dbReference type="InterPro" id="IPR001611">
    <property type="entry name" value="Leu-rich_rpt"/>
</dbReference>
<dbReference type="GO" id="GO:0005789">
    <property type="term" value="C:endoplasmic reticulum membrane"/>
    <property type="evidence" value="ECO:0007669"/>
    <property type="project" value="UniProtKB-SubCell"/>
</dbReference>
<dbReference type="GO" id="GO:0005524">
    <property type="term" value="F:ATP binding"/>
    <property type="evidence" value="ECO:0007669"/>
    <property type="project" value="UniProtKB-UniRule"/>
</dbReference>
<dbReference type="Pfam" id="PF00560">
    <property type="entry name" value="LRR_1"/>
    <property type="match status" value="5"/>
</dbReference>
<dbReference type="Gene3D" id="3.30.200.20">
    <property type="entry name" value="Phosphorylase Kinase, domain 1"/>
    <property type="match status" value="1"/>
</dbReference>
<dbReference type="Pfam" id="PF23598">
    <property type="entry name" value="LRR_14"/>
    <property type="match status" value="1"/>
</dbReference>
<evidence type="ECO:0000256" key="21">
    <source>
        <dbReference type="ARBA" id="ARBA00047899"/>
    </source>
</evidence>
<organism evidence="30 31">
    <name type="scientific">Eleusine coracana subsp. coracana</name>
    <dbReference type="NCBI Taxonomy" id="191504"/>
    <lineage>
        <taxon>Eukaryota</taxon>
        <taxon>Viridiplantae</taxon>
        <taxon>Streptophyta</taxon>
        <taxon>Embryophyta</taxon>
        <taxon>Tracheophyta</taxon>
        <taxon>Spermatophyta</taxon>
        <taxon>Magnoliopsida</taxon>
        <taxon>Liliopsida</taxon>
        <taxon>Poales</taxon>
        <taxon>Poaceae</taxon>
        <taxon>PACMAD clade</taxon>
        <taxon>Chloridoideae</taxon>
        <taxon>Cynodonteae</taxon>
        <taxon>Eleusininae</taxon>
        <taxon>Eleusine</taxon>
    </lineage>
</organism>
<dbReference type="PROSITE" id="PS51450">
    <property type="entry name" value="LRR"/>
    <property type="match status" value="1"/>
</dbReference>
<keyword evidence="16 26" id="KW-0067">ATP-binding</keyword>
<proteinExistence type="inferred from homology"/>
<reference evidence="30" key="1">
    <citation type="journal article" date="2018" name="DNA Res.">
        <title>Multiple hybrid de novo genome assembly of finger millet, an orphan allotetraploid crop.</title>
        <authorList>
            <person name="Hatakeyama M."/>
            <person name="Aluri S."/>
            <person name="Balachadran M.T."/>
            <person name="Sivarajan S.R."/>
            <person name="Patrignani A."/>
            <person name="Gruter S."/>
            <person name="Poveda L."/>
            <person name="Shimizu-Inatsugi R."/>
            <person name="Baeten J."/>
            <person name="Francoijs K.J."/>
            <person name="Nataraja K.N."/>
            <person name="Reddy Y.A.N."/>
            <person name="Phadnis S."/>
            <person name="Ravikumar R.L."/>
            <person name="Schlapbach R."/>
            <person name="Sreeman S.M."/>
            <person name="Shimizu K.K."/>
        </authorList>
    </citation>
    <scope>NUCLEOTIDE SEQUENCE</scope>
</reference>
<evidence type="ECO:0000256" key="1">
    <source>
        <dbReference type="ARBA" id="ARBA00004162"/>
    </source>
</evidence>
<dbReference type="InterPro" id="IPR051809">
    <property type="entry name" value="Plant_receptor-like_S/T_kinase"/>
</dbReference>
<keyword evidence="8" id="KW-0597">Phosphoprotein</keyword>
<evidence type="ECO:0000256" key="5">
    <source>
        <dbReference type="ARBA" id="ARBA00012513"/>
    </source>
</evidence>
<dbReference type="GO" id="GO:0005886">
    <property type="term" value="C:plasma membrane"/>
    <property type="evidence" value="ECO:0007669"/>
    <property type="project" value="UniProtKB-SubCell"/>
</dbReference>
<evidence type="ECO:0000256" key="27">
    <source>
        <dbReference type="SAM" id="Phobius"/>
    </source>
</evidence>
<keyword evidence="31" id="KW-1185">Reference proteome</keyword>
<dbReference type="PRINTS" id="PR00019">
    <property type="entry name" value="LEURICHRPT"/>
</dbReference>
<comment type="catalytic activity">
    <reaction evidence="22">
        <text>L-seryl-[protein] + ATP = O-phospho-L-seryl-[protein] + ADP + H(+)</text>
        <dbReference type="Rhea" id="RHEA:17989"/>
        <dbReference type="Rhea" id="RHEA-COMP:9863"/>
        <dbReference type="Rhea" id="RHEA-COMP:11604"/>
        <dbReference type="ChEBI" id="CHEBI:15378"/>
        <dbReference type="ChEBI" id="CHEBI:29999"/>
        <dbReference type="ChEBI" id="CHEBI:30616"/>
        <dbReference type="ChEBI" id="CHEBI:83421"/>
        <dbReference type="ChEBI" id="CHEBI:456216"/>
        <dbReference type="EC" id="2.7.11.1"/>
    </reaction>
</comment>
<feature type="chain" id="PRO_5043932662" description="Receptor kinase-like protein Xa21" evidence="28">
    <location>
        <begin position="20"/>
        <end position="1012"/>
    </location>
</feature>
<evidence type="ECO:0000256" key="23">
    <source>
        <dbReference type="ARBA" id="ARBA00054320"/>
    </source>
</evidence>
<keyword evidence="13" id="KW-0677">Repeat</keyword>
<dbReference type="EMBL" id="BQKI01000079">
    <property type="protein sequence ID" value="GJN27594.1"/>
    <property type="molecule type" value="Genomic_DNA"/>
</dbReference>
<gene>
    <name evidence="30" type="primary">gb15628</name>
    <name evidence="30" type="ORF">PR202_gb15628</name>
</gene>
<dbReference type="PROSITE" id="PS00107">
    <property type="entry name" value="PROTEIN_KINASE_ATP"/>
    <property type="match status" value="1"/>
</dbReference>
<evidence type="ECO:0000256" key="14">
    <source>
        <dbReference type="ARBA" id="ARBA00022741"/>
    </source>
</evidence>
<dbReference type="Pfam" id="PF07714">
    <property type="entry name" value="PK_Tyr_Ser-Thr"/>
    <property type="match status" value="1"/>
</dbReference>
<evidence type="ECO:0000256" key="25">
    <source>
        <dbReference type="ARBA" id="ARBA00072040"/>
    </source>
</evidence>
<evidence type="ECO:0000256" key="2">
    <source>
        <dbReference type="ARBA" id="ARBA00004389"/>
    </source>
</evidence>
<evidence type="ECO:0000256" key="18">
    <source>
        <dbReference type="ARBA" id="ARBA00023136"/>
    </source>
</evidence>
<dbReference type="InterPro" id="IPR013210">
    <property type="entry name" value="LRR_N_plant-typ"/>
</dbReference>
<evidence type="ECO:0000256" key="20">
    <source>
        <dbReference type="ARBA" id="ARBA00023180"/>
    </source>
</evidence>
<comment type="caution">
    <text evidence="30">The sequence shown here is derived from an EMBL/GenBank/DDBJ whole genome shotgun (WGS) entry which is preliminary data.</text>
</comment>
<evidence type="ECO:0000256" key="28">
    <source>
        <dbReference type="SAM" id="SignalP"/>
    </source>
</evidence>
<evidence type="ECO:0000256" key="6">
    <source>
        <dbReference type="ARBA" id="ARBA00022475"/>
    </source>
</evidence>
<comment type="similarity">
    <text evidence="4">Belongs to the protein kinase superfamily. Ser/Thr protein kinase family.</text>
</comment>
<evidence type="ECO:0000256" key="24">
    <source>
        <dbReference type="ARBA" id="ARBA00056628"/>
    </source>
</evidence>
<name>A0AAV5EW60_ELECO</name>
<keyword evidence="6" id="KW-1003">Cell membrane</keyword>
<comment type="function">
    <text evidence="23">Receptor kinase that detects X.oryzae pv. oryzae protein Ax21 to promote innate immunity. Following X.oryzae pv. oryzae protein Ax21 detection, undergoes cleavage, releasing the processed protein kinase Xa21 chain.</text>
</comment>
<dbReference type="SMART" id="SM00369">
    <property type="entry name" value="LRR_TYP"/>
    <property type="match status" value="8"/>
</dbReference>
<dbReference type="InterPro" id="IPR000719">
    <property type="entry name" value="Prot_kinase_dom"/>
</dbReference>
<dbReference type="InterPro" id="IPR017441">
    <property type="entry name" value="Protein_kinase_ATP_BS"/>
</dbReference>
<evidence type="ECO:0000256" key="11">
    <source>
        <dbReference type="ARBA" id="ARBA00022692"/>
    </source>
</evidence>
<evidence type="ECO:0000256" key="19">
    <source>
        <dbReference type="ARBA" id="ARBA00023170"/>
    </source>
</evidence>
<evidence type="ECO:0000256" key="16">
    <source>
        <dbReference type="ARBA" id="ARBA00022840"/>
    </source>
</evidence>
<comment type="catalytic activity">
    <reaction evidence="21">
        <text>L-threonyl-[protein] + ATP = O-phospho-L-threonyl-[protein] + ADP + H(+)</text>
        <dbReference type="Rhea" id="RHEA:46608"/>
        <dbReference type="Rhea" id="RHEA-COMP:11060"/>
        <dbReference type="Rhea" id="RHEA-COMP:11605"/>
        <dbReference type="ChEBI" id="CHEBI:15378"/>
        <dbReference type="ChEBI" id="CHEBI:30013"/>
        <dbReference type="ChEBI" id="CHEBI:30616"/>
        <dbReference type="ChEBI" id="CHEBI:61977"/>
        <dbReference type="ChEBI" id="CHEBI:456216"/>
        <dbReference type="EC" id="2.7.11.1"/>
    </reaction>
</comment>
<reference evidence="30" key="2">
    <citation type="submission" date="2021-12" db="EMBL/GenBank/DDBJ databases">
        <title>Resequencing data analysis of finger millet.</title>
        <authorList>
            <person name="Hatakeyama M."/>
            <person name="Aluri S."/>
            <person name="Balachadran M.T."/>
            <person name="Sivarajan S.R."/>
            <person name="Poveda L."/>
            <person name="Shimizu-Inatsugi R."/>
            <person name="Schlapbach R."/>
            <person name="Sreeman S.M."/>
            <person name="Shimizu K.K."/>
        </authorList>
    </citation>
    <scope>NUCLEOTIDE SEQUENCE</scope>
</reference>
<sequence>MVMEHHCSVVLLVASLLLARPSSPYAWNAGTDTDHRALTQFRSLITEDTYGALASWDSVGSGGNMSAATPASYCRWHGVTCGARGRRRGRVTALVLRGQDLTGSMIAPSPLADLAFLRRLDLSQNSLSGGVPTPLPVSLEYLNLSRNALRGPVPPELGSLRRLRVLSLEVNNLTGTVPAVLGNLTSLAILSLTNNYLSGVIPSTLGNLRALTGLYLNYNMLRGSIPSTVFNLSSLQHLVVQTNHLTGTLPPNAGSRLPSLRLLSVDANQLHGAIPASLCNASKLEVLQMLKNSFSGVIPDCLGANLKNLWAFVLDFNQLEANVDADWRFMDSLTNCSNIKFIGLAGNKLRGVLPDSIANLSTTMESLSLWNNTVSGKIPQGIGNLVNLRRIWMGTNNLSGTIPDSLGNLRMLSVLYLYDNKLSGQIPPAMGNLTVLNDLSLFDNMLTGPIPSSLGNCSLAALDLHHNRLTGPIPKELVLVSTLTQADFHDNMLSGLLPSEVGHLINLQVLDLSGNRLTGEIPASLGKCQILQYCVIKGNIFQGKIPDSIGQLRGLLGLDLSRNNLSGPIPDFLGTMRVLEQLDLSYNNFVGEVPEHGIFLNGSAFSVEGNIHLCGGIPQLKLPPCSINGSTSSGKRSHKLLRIIISIASTILGIAFLLSLFVLYHRKRKLRKEEHALPLISDQHVRVSYGNLVNATNCFSSENLIGIGSFGSVYKGTMMSQGREVIVAVKVLNLQQRGASQSFIAECETLRCARHRNLVKILTVCCSLDSGGLDFKAIVFNFLPNGNLDQWLHHHVSEHGTYRYTGLDLAQRIDIAIDVASALEYLHHFKPIPIVHCDLKPSNILLDNDMVAHVGDFGLADLCMKTRVASQIYQVAGLQEGEQLDMLLQYGLGNEVSIYGDIYSFGVLLLEIFTGKRPTDDNFVQDLNLHRYVQVALQEEQVANVVDQQLLSIKDQEHEGRTSSSSSTMEMTVACVTSVLQVGILCSKELPADRLPISDVLRELHSIKDRYN</sequence>
<keyword evidence="9" id="KW-0433">Leucine-rich repeat</keyword>
<keyword evidence="11 27" id="KW-0812">Transmembrane</keyword>
<dbReference type="Pfam" id="PF08263">
    <property type="entry name" value="LRRNT_2"/>
    <property type="match status" value="1"/>
</dbReference>
<keyword evidence="7" id="KW-0723">Serine/threonine-protein kinase</keyword>
<evidence type="ECO:0000256" key="10">
    <source>
        <dbReference type="ARBA" id="ARBA00022679"/>
    </source>
</evidence>